<dbReference type="InterPro" id="IPR050430">
    <property type="entry name" value="Peptidase_S1"/>
</dbReference>
<evidence type="ECO:0000313" key="13">
    <source>
        <dbReference type="EMBL" id="KAL0849450.1"/>
    </source>
</evidence>
<evidence type="ECO:0000256" key="8">
    <source>
        <dbReference type="ARBA" id="ARBA00023240"/>
    </source>
</evidence>
<evidence type="ECO:0000256" key="10">
    <source>
        <dbReference type="ARBA" id="ARBA00084094"/>
    </source>
</evidence>
<dbReference type="GO" id="GO:0090729">
    <property type="term" value="F:toxin activity"/>
    <property type="evidence" value="ECO:0007669"/>
    <property type="project" value="UniProtKB-KW"/>
</dbReference>
<dbReference type="InterPro" id="IPR001314">
    <property type="entry name" value="Peptidase_S1A"/>
</dbReference>
<dbReference type="Pfam" id="PF00089">
    <property type="entry name" value="Trypsin"/>
    <property type="match status" value="1"/>
</dbReference>
<name>A0ABD0TJC9_LOXSC</name>
<dbReference type="CDD" id="cd00190">
    <property type="entry name" value="Tryp_SPc"/>
    <property type="match status" value="1"/>
</dbReference>
<reference evidence="13 14" key="1">
    <citation type="submission" date="2024-06" db="EMBL/GenBank/DDBJ databases">
        <title>A chromosome-level genome assembly of beet webworm, Loxostege sticticalis.</title>
        <authorList>
            <person name="Zhang Y."/>
        </authorList>
    </citation>
    <scope>NUCLEOTIDE SEQUENCE [LARGE SCALE GENOMIC DNA]</scope>
    <source>
        <strain evidence="13">AQ028</strain>
        <tissue evidence="13">Male pupae</tissue>
    </source>
</reference>
<evidence type="ECO:0000256" key="3">
    <source>
        <dbReference type="ARBA" id="ARBA00022656"/>
    </source>
</evidence>
<dbReference type="PANTHER" id="PTHR24276">
    <property type="entry name" value="POLYSERASE-RELATED"/>
    <property type="match status" value="1"/>
</dbReference>
<dbReference type="SUPFAM" id="SSF50494">
    <property type="entry name" value="Trypsin-like serine proteases"/>
    <property type="match status" value="1"/>
</dbReference>
<proteinExistence type="inferred from homology"/>
<evidence type="ECO:0000256" key="7">
    <source>
        <dbReference type="ARBA" id="ARBA00023157"/>
    </source>
</evidence>
<evidence type="ECO:0000256" key="2">
    <source>
        <dbReference type="ARBA" id="ARBA00007664"/>
    </source>
</evidence>
<comment type="similarity">
    <text evidence="2">Belongs to the peptidase S1 family.</text>
</comment>
<protein>
    <recommendedName>
        <fullName evidence="12">Peptidase S1 domain-containing protein</fullName>
    </recommendedName>
</protein>
<dbReference type="SMART" id="SM00020">
    <property type="entry name" value="Tryp_SPc"/>
    <property type="match status" value="1"/>
</dbReference>
<evidence type="ECO:0000256" key="1">
    <source>
        <dbReference type="ARBA" id="ARBA00004239"/>
    </source>
</evidence>
<comment type="function">
    <text evidence="9">Fibrinolytic activity; shows preferential cleavage of Arg-Gly bonds in all three fibrinogen chains. Contact with the caterpillars causes severe bleeding, due the anticoagulant effect of the protein.</text>
</comment>
<feature type="chain" id="PRO_5044829341" description="Peptidase S1 domain-containing protein" evidence="11">
    <location>
        <begin position="16"/>
        <end position="270"/>
    </location>
</feature>
<comment type="caution">
    <text evidence="13">The sequence shown here is derived from an EMBL/GenBank/DDBJ whole genome shotgun (WGS) entry which is preliminary data.</text>
</comment>
<dbReference type="Gene3D" id="2.40.10.10">
    <property type="entry name" value="Trypsin-like serine proteases"/>
    <property type="match status" value="1"/>
</dbReference>
<keyword evidence="4" id="KW-0645">Protease</keyword>
<dbReference type="EMBL" id="JBEDNZ010000004">
    <property type="protein sequence ID" value="KAL0849450.1"/>
    <property type="molecule type" value="Genomic_DNA"/>
</dbReference>
<dbReference type="PANTHER" id="PTHR24276:SF98">
    <property type="entry name" value="FI18310P1-RELATED"/>
    <property type="match status" value="1"/>
</dbReference>
<feature type="domain" description="Peptidase S1" evidence="12">
    <location>
        <begin position="31"/>
        <end position="256"/>
    </location>
</feature>
<comment type="subcellular location">
    <subcellularLocation>
        <location evidence="1">Secreted</location>
        <location evidence="1">Extracellular space</location>
    </subcellularLocation>
</comment>
<feature type="signal peptide" evidence="11">
    <location>
        <begin position="1"/>
        <end position="15"/>
    </location>
</feature>
<accession>A0ABD0TJC9</accession>
<dbReference type="AlphaFoldDB" id="A0ABD0TJC9"/>
<evidence type="ECO:0000256" key="6">
    <source>
        <dbReference type="ARBA" id="ARBA00022825"/>
    </source>
</evidence>
<dbReference type="PRINTS" id="PR00722">
    <property type="entry name" value="CHYMOTRYPSIN"/>
</dbReference>
<dbReference type="FunFam" id="2.40.10.10:FF:000068">
    <property type="entry name" value="transmembrane protease serine 2"/>
    <property type="match status" value="1"/>
</dbReference>
<evidence type="ECO:0000256" key="9">
    <source>
        <dbReference type="ARBA" id="ARBA00055534"/>
    </source>
</evidence>
<dbReference type="GO" id="GO:0006508">
    <property type="term" value="P:proteolysis"/>
    <property type="evidence" value="ECO:0007669"/>
    <property type="project" value="UniProtKB-KW"/>
</dbReference>
<evidence type="ECO:0000259" key="12">
    <source>
        <dbReference type="PROSITE" id="PS50240"/>
    </source>
</evidence>
<keyword evidence="6" id="KW-0720">Serine protease</keyword>
<dbReference type="Proteomes" id="UP001549921">
    <property type="component" value="Unassembled WGS sequence"/>
</dbReference>
<evidence type="ECO:0000313" key="14">
    <source>
        <dbReference type="Proteomes" id="UP001549921"/>
    </source>
</evidence>
<keyword evidence="3" id="KW-0800">Toxin</keyword>
<dbReference type="GO" id="GO:0005576">
    <property type="term" value="C:extracellular region"/>
    <property type="evidence" value="ECO:0007669"/>
    <property type="project" value="UniProtKB-SubCell"/>
</dbReference>
<keyword evidence="7" id="KW-1015">Disulfide bond</keyword>
<dbReference type="InterPro" id="IPR009003">
    <property type="entry name" value="Peptidase_S1_PA"/>
</dbReference>
<dbReference type="GO" id="GO:0008236">
    <property type="term" value="F:serine-type peptidase activity"/>
    <property type="evidence" value="ECO:0007669"/>
    <property type="project" value="UniProtKB-KW"/>
</dbReference>
<keyword evidence="5" id="KW-0378">Hydrolase</keyword>
<keyword evidence="11" id="KW-0732">Signal</keyword>
<organism evidence="13 14">
    <name type="scientific">Loxostege sticticalis</name>
    <name type="common">Beet webworm moth</name>
    <dbReference type="NCBI Taxonomy" id="481309"/>
    <lineage>
        <taxon>Eukaryota</taxon>
        <taxon>Metazoa</taxon>
        <taxon>Ecdysozoa</taxon>
        <taxon>Arthropoda</taxon>
        <taxon>Hexapoda</taxon>
        <taxon>Insecta</taxon>
        <taxon>Pterygota</taxon>
        <taxon>Neoptera</taxon>
        <taxon>Endopterygota</taxon>
        <taxon>Lepidoptera</taxon>
        <taxon>Glossata</taxon>
        <taxon>Ditrysia</taxon>
        <taxon>Pyraloidea</taxon>
        <taxon>Crambidae</taxon>
        <taxon>Pyraustinae</taxon>
        <taxon>Loxostege</taxon>
    </lineage>
</organism>
<keyword evidence="10" id="KW-1205">Fibrinolytic toxin</keyword>
<evidence type="ECO:0000256" key="4">
    <source>
        <dbReference type="ARBA" id="ARBA00022670"/>
    </source>
</evidence>
<dbReference type="PROSITE" id="PS50240">
    <property type="entry name" value="TRYPSIN_DOM"/>
    <property type="match status" value="1"/>
</dbReference>
<dbReference type="PROSITE" id="PS00134">
    <property type="entry name" value="TRYPSIN_HIS"/>
    <property type="match status" value="1"/>
</dbReference>
<dbReference type="InterPro" id="IPR001254">
    <property type="entry name" value="Trypsin_dom"/>
</dbReference>
<evidence type="ECO:0000256" key="5">
    <source>
        <dbReference type="ARBA" id="ARBA00022801"/>
    </source>
</evidence>
<evidence type="ECO:0000256" key="11">
    <source>
        <dbReference type="SAM" id="SignalP"/>
    </source>
</evidence>
<gene>
    <name evidence="13" type="ORF">ABMA28_013733</name>
</gene>
<dbReference type="InterPro" id="IPR043504">
    <property type="entry name" value="Peptidase_S1_PA_chymotrypsin"/>
</dbReference>
<dbReference type="InterPro" id="IPR018114">
    <property type="entry name" value="TRYPSIN_HIS"/>
</dbReference>
<keyword evidence="8" id="KW-1199">Hemostasis impairing toxin</keyword>
<sequence>MRLWICLHCAIMAVCSPTKKNGNEFEPEGKIVGGRPVSLRQFPSACLFFNLGAQCAGTILNSWTILTAAHCFDKNKDDHQMLIEVESRYLYDFYAKSHDVRKFVIHEDYNKAAKFACDIALIFLADKIQFSSKAKKGVIVSHNKWMKENEKFIATGWGLTSYSGEVSDKGLLMAELRYISSEDCGRMHKLNLTPDMFCLYGDGVKDTCKGDSGGGVIWNGMIVGITSHGAGCARINKPSVYANVWYFREWIKNHVQNYMDWYCEEKGKRT</sequence>